<dbReference type="Gene3D" id="3.40.1690.20">
    <property type="match status" value="1"/>
</dbReference>
<feature type="binding site" evidence="10">
    <location>
        <position position="477"/>
    </location>
    <ligand>
        <name>Zn(2+)</name>
        <dbReference type="ChEBI" id="CHEBI:29105"/>
        <note>catalytic</note>
    </ligand>
</feature>
<comment type="subcellular location">
    <subcellularLocation>
        <location evidence="10">Cell membrane</location>
        <topology evidence="10">Multi-pass membrane protein</topology>
        <orientation evidence="10">Cytoplasmic side</orientation>
    </subcellularLocation>
</comment>
<comment type="similarity">
    <text evidence="11">Belongs to the AAA ATPase family.</text>
</comment>
<dbReference type="GO" id="GO:0005886">
    <property type="term" value="C:plasma membrane"/>
    <property type="evidence" value="ECO:0007669"/>
    <property type="project" value="UniProtKB-SubCell"/>
</dbReference>
<evidence type="ECO:0000256" key="4">
    <source>
        <dbReference type="ARBA" id="ARBA00022723"/>
    </source>
</evidence>
<dbReference type="EMBL" id="JACIEF010000003">
    <property type="protein sequence ID" value="MBB4109552.1"/>
    <property type="molecule type" value="Genomic_DNA"/>
</dbReference>
<dbReference type="Gene3D" id="3.40.50.300">
    <property type="entry name" value="P-loop containing nucleotide triphosphate hydrolases"/>
    <property type="match status" value="1"/>
</dbReference>
<dbReference type="GO" id="GO:0016887">
    <property type="term" value="F:ATP hydrolysis activity"/>
    <property type="evidence" value="ECO:0007669"/>
    <property type="project" value="UniProtKB-UniRule"/>
</dbReference>
<dbReference type="GO" id="GO:0051301">
    <property type="term" value="P:cell division"/>
    <property type="evidence" value="ECO:0007669"/>
    <property type="project" value="UniProtKB-KW"/>
</dbReference>
<dbReference type="GO" id="GO:0030163">
    <property type="term" value="P:protein catabolic process"/>
    <property type="evidence" value="ECO:0007669"/>
    <property type="project" value="UniProtKB-UniRule"/>
</dbReference>
<dbReference type="Pfam" id="PF01434">
    <property type="entry name" value="Peptidase_M41"/>
    <property type="match status" value="1"/>
</dbReference>
<evidence type="ECO:0000313" key="16">
    <source>
        <dbReference type="Proteomes" id="UP000532273"/>
    </source>
</evidence>
<comment type="cofactor">
    <cofactor evidence="10">
        <name>Zn(2+)</name>
        <dbReference type="ChEBI" id="CHEBI:29105"/>
    </cofactor>
    <text evidence="10">Binds 1 zinc ion per subunit.</text>
</comment>
<keyword evidence="10" id="KW-1003">Cell membrane</keyword>
<feature type="binding site" evidence="10">
    <location>
        <position position="481"/>
    </location>
    <ligand>
        <name>Zn(2+)</name>
        <dbReference type="ChEBI" id="CHEBI:29105"/>
        <note>catalytic</note>
    </ligand>
</feature>
<feature type="transmembrane region" description="Helical" evidence="10">
    <location>
        <begin position="157"/>
        <end position="177"/>
    </location>
</feature>
<dbReference type="PROSITE" id="PS00674">
    <property type="entry name" value="AAA"/>
    <property type="match status" value="1"/>
</dbReference>
<comment type="function">
    <text evidence="10">Acts as a processive, ATP-dependent zinc metallopeptidase for both cytoplasmic and membrane proteins. Plays a role in the quality control of integral membrane proteins.</text>
</comment>
<accession>A0A7W6P6V3</accession>
<comment type="similarity">
    <text evidence="10">In the central section; belongs to the AAA ATPase family.</text>
</comment>
<keyword evidence="6 10" id="KW-0378">Hydrolase</keyword>
<evidence type="ECO:0000313" key="17">
    <source>
        <dbReference type="Proteomes" id="UP000642938"/>
    </source>
</evidence>
<keyword evidence="7 10" id="KW-0862">Zinc</keyword>
<dbReference type="AlphaFoldDB" id="A0A7W6P6V3"/>
<dbReference type="GO" id="GO:0005524">
    <property type="term" value="F:ATP binding"/>
    <property type="evidence" value="ECO:0007669"/>
    <property type="project" value="UniProtKB-UniRule"/>
</dbReference>
<dbReference type="EC" id="3.4.24.-" evidence="10"/>
<feature type="region of interest" description="Disordered" evidence="12">
    <location>
        <begin position="1"/>
        <end position="21"/>
    </location>
</feature>
<dbReference type="FunFam" id="3.40.50.300:FF:000001">
    <property type="entry name" value="ATP-dependent zinc metalloprotease FtsH"/>
    <property type="match status" value="1"/>
</dbReference>
<keyword evidence="10" id="KW-0812">Transmembrane</keyword>
<dbReference type="GO" id="GO:0004222">
    <property type="term" value="F:metalloendopeptidase activity"/>
    <property type="evidence" value="ECO:0007669"/>
    <property type="project" value="InterPro"/>
</dbReference>
<proteinExistence type="inferred from homology"/>
<evidence type="ECO:0000259" key="13">
    <source>
        <dbReference type="SMART" id="SM00382"/>
    </source>
</evidence>
<dbReference type="InterPro" id="IPR000642">
    <property type="entry name" value="Peptidase_M41"/>
</dbReference>
<evidence type="ECO:0000256" key="1">
    <source>
        <dbReference type="ARBA" id="ARBA00010044"/>
    </source>
</evidence>
<dbReference type="InterPro" id="IPR027417">
    <property type="entry name" value="P-loop_NTPase"/>
</dbReference>
<reference evidence="14" key="1">
    <citation type="journal article" date="2014" name="Int. J. Syst. Evol. Microbiol.">
        <title>Complete genome of a new Firmicutes species belonging to the dominant human colonic microbiota ('Ruminococcus bicirculans') reveals two chromosomes and a selective capacity to utilize plant glucans.</title>
        <authorList>
            <consortium name="NISC Comparative Sequencing Program"/>
            <person name="Wegmann U."/>
            <person name="Louis P."/>
            <person name="Goesmann A."/>
            <person name="Henrissat B."/>
            <person name="Duncan S.H."/>
            <person name="Flint H.J."/>
        </authorList>
    </citation>
    <scope>NUCLEOTIDE SEQUENCE</scope>
    <source>
        <strain evidence="14">CGMCC 1.15287</strain>
    </source>
</reference>
<reference evidence="14" key="4">
    <citation type="submission" date="2024-05" db="EMBL/GenBank/DDBJ databases">
        <authorList>
            <person name="Sun Q."/>
            <person name="Zhou Y."/>
        </authorList>
    </citation>
    <scope>NUCLEOTIDE SEQUENCE</scope>
    <source>
        <strain evidence="14">CGMCC 1.15287</strain>
    </source>
</reference>
<keyword evidence="17" id="KW-1185">Reference proteome</keyword>
<evidence type="ECO:0000256" key="9">
    <source>
        <dbReference type="ARBA" id="ARBA00023049"/>
    </source>
</evidence>
<dbReference type="InterPro" id="IPR003593">
    <property type="entry name" value="AAA+_ATPase"/>
</dbReference>
<comment type="similarity">
    <text evidence="2">In the N-terminal section; belongs to the AAA ATPase family.</text>
</comment>
<evidence type="ECO:0000256" key="6">
    <source>
        <dbReference type="ARBA" id="ARBA00022801"/>
    </source>
</evidence>
<keyword evidence="10" id="KW-1133">Transmembrane helix</keyword>
<evidence type="ECO:0000256" key="7">
    <source>
        <dbReference type="ARBA" id="ARBA00022833"/>
    </source>
</evidence>
<reference evidence="17" key="2">
    <citation type="journal article" date="2019" name="Int. J. Syst. Evol. Microbiol.">
        <title>The Global Catalogue of Microorganisms (GCM) 10K type strain sequencing project: providing services to taxonomists for standard genome sequencing and annotation.</title>
        <authorList>
            <consortium name="The Broad Institute Genomics Platform"/>
            <consortium name="The Broad Institute Genome Sequencing Center for Infectious Disease"/>
            <person name="Wu L."/>
            <person name="Ma J."/>
        </authorList>
    </citation>
    <scope>NUCLEOTIDE SEQUENCE [LARGE SCALE GENOMIC DNA]</scope>
    <source>
        <strain evidence="17">CGMCC 1.15287</strain>
    </source>
</reference>
<keyword evidence="5 10" id="KW-0547">Nucleotide-binding</keyword>
<reference evidence="15 16" key="3">
    <citation type="submission" date="2020-08" db="EMBL/GenBank/DDBJ databases">
        <title>Genomic Encyclopedia of Type Strains, Phase IV (KMG-IV): sequencing the most valuable type-strain genomes for metagenomic binning, comparative biology and taxonomic classification.</title>
        <authorList>
            <person name="Goeker M."/>
        </authorList>
    </citation>
    <scope>NUCLEOTIDE SEQUENCE [LARGE SCALE GENOMIC DNA]</scope>
    <source>
        <strain evidence="15 16">DSM 100774</strain>
    </source>
</reference>
<dbReference type="Pfam" id="PF00004">
    <property type="entry name" value="AAA"/>
    <property type="match status" value="1"/>
</dbReference>
<dbReference type="InterPro" id="IPR041569">
    <property type="entry name" value="AAA_lid_3"/>
</dbReference>
<keyword evidence="15" id="KW-0131">Cell cycle</keyword>
<feature type="active site" evidence="10">
    <location>
        <position position="478"/>
    </location>
</feature>
<evidence type="ECO:0000256" key="8">
    <source>
        <dbReference type="ARBA" id="ARBA00022840"/>
    </source>
</evidence>
<evidence type="ECO:0000313" key="15">
    <source>
        <dbReference type="EMBL" id="MBB4109552.1"/>
    </source>
</evidence>
<dbReference type="GO" id="GO:0004176">
    <property type="term" value="F:ATP-dependent peptidase activity"/>
    <property type="evidence" value="ECO:0007669"/>
    <property type="project" value="InterPro"/>
</dbReference>
<dbReference type="HAMAP" id="MF_01458">
    <property type="entry name" value="FtsH"/>
    <property type="match status" value="1"/>
</dbReference>
<dbReference type="SMART" id="SM00382">
    <property type="entry name" value="AAA"/>
    <property type="match status" value="1"/>
</dbReference>
<feature type="binding site" evidence="10">
    <location>
        <position position="552"/>
    </location>
    <ligand>
        <name>Zn(2+)</name>
        <dbReference type="ChEBI" id="CHEBI:29105"/>
        <note>catalytic</note>
    </ligand>
</feature>
<feature type="transmembrane region" description="Helical" evidence="10">
    <location>
        <begin position="30"/>
        <end position="48"/>
    </location>
</feature>
<evidence type="ECO:0000256" key="3">
    <source>
        <dbReference type="ARBA" id="ARBA00022670"/>
    </source>
</evidence>
<comment type="caution">
    <text evidence="15">The sequence shown here is derived from an EMBL/GenBank/DDBJ whole genome shotgun (WGS) entry which is preliminary data.</text>
</comment>
<evidence type="ECO:0000256" key="12">
    <source>
        <dbReference type="SAM" id="MobiDB-lite"/>
    </source>
</evidence>
<comment type="subunit">
    <text evidence="10">Homohexamer.</text>
</comment>
<keyword evidence="10" id="KW-0472">Membrane</keyword>
<dbReference type="PANTHER" id="PTHR43655:SF2">
    <property type="entry name" value="AFG3 LIKE MATRIX AAA PEPTIDASE SUBUNIT 2, ISOFORM A"/>
    <property type="match status" value="1"/>
</dbReference>
<dbReference type="Gene3D" id="1.20.58.760">
    <property type="entry name" value="Peptidase M41"/>
    <property type="match status" value="1"/>
</dbReference>
<dbReference type="GO" id="GO:0008270">
    <property type="term" value="F:zinc ion binding"/>
    <property type="evidence" value="ECO:0007669"/>
    <property type="project" value="UniProtKB-UniRule"/>
</dbReference>
<keyword evidence="4 10" id="KW-0479">Metal-binding</keyword>
<dbReference type="Proteomes" id="UP000642938">
    <property type="component" value="Unassembled WGS sequence"/>
</dbReference>
<dbReference type="InterPro" id="IPR005936">
    <property type="entry name" value="FtsH"/>
</dbReference>
<dbReference type="InterPro" id="IPR037219">
    <property type="entry name" value="Peptidase_M41-like"/>
</dbReference>
<dbReference type="Pfam" id="PF17862">
    <property type="entry name" value="AAA_lid_3"/>
    <property type="match status" value="1"/>
</dbReference>
<evidence type="ECO:0000313" key="14">
    <source>
        <dbReference type="EMBL" id="GGH12885.1"/>
    </source>
</evidence>
<dbReference type="NCBIfam" id="TIGR01241">
    <property type="entry name" value="FtsH_fam"/>
    <property type="match status" value="1"/>
</dbReference>
<evidence type="ECO:0000256" key="10">
    <source>
        <dbReference type="HAMAP-Rule" id="MF_01458"/>
    </source>
</evidence>
<dbReference type="FunFam" id="1.20.58.760:FF:000001">
    <property type="entry name" value="ATP-dependent zinc metalloprotease FtsH"/>
    <property type="match status" value="1"/>
</dbReference>
<dbReference type="EMBL" id="BMHZ01000003">
    <property type="protein sequence ID" value="GGH12885.1"/>
    <property type="molecule type" value="Genomic_DNA"/>
</dbReference>
<dbReference type="GO" id="GO:0006508">
    <property type="term" value="P:proteolysis"/>
    <property type="evidence" value="ECO:0007669"/>
    <property type="project" value="UniProtKB-KW"/>
</dbReference>
<organism evidence="15 16">
    <name type="scientific">Pedobacter zeae</name>
    <dbReference type="NCBI Taxonomy" id="1737356"/>
    <lineage>
        <taxon>Bacteria</taxon>
        <taxon>Pseudomonadati</taxon>
        <taxon>Bacteroidota</taxon>
        <taxon>Sphingobacteriia</taxon>
        <taxon>Sphingobacteriales</taxon>
        <taxon>Sphingobacteriaceae</taxon>
        <taxon>Pedobacter</taxon>
    </lineage>
</organism>
<dbReference type="Proteomes" id="UP000532273">
    <property type="component" value="Unassembled WGS sequence"/>
</dbReference>
<dbReference type="SUPFAM" id="SSF52540">
    <property type="entry name" value="P-loop containing nucleoside triphosphate hydrolases"/>
    <property type="match status" value="1"/>
</dbReference>
<keyword evidence="15" id="KW-0132">Cell division</keyword>
<dbReference type="CDD" id="cd19501">
    <property type="entry name" value="RecA-like_FtsH"/>
    <property type="match status" value="1"/>
</dbReference>
<feature type="binding site" evidence="10">
    <location>
        <begin position="254"/>
        <end position="261"/>
    </location>
    <ligand>
        <name>ATP</name>
        <dbReference type="ChEBI" id="CHEBI:30616"/>
    </ligand>
</feature>
<dbReference type="InterPro" id="IPR050928">
    <property type="entry name" value="ATP-dep_Zn_Metalloprotease"/>
</dbReference>
<protein>
    <recommendedName>
        <fullName evidence="10">ATP-dependent zinc metalloprotease FtsH</fullName>
        <ecNumber evidence="10">3.4.24.-</ecNumber>
    </recommendedName>
</protein>
<keyword evidence="3 10" id="KW-0645">Protease</keyword>
<dbReference type="InterPro" id="IPR011546">
    <property type="entry name" value="Pept_M41_FtsH_extracell"/>
</dbReference>
<dbReference type="Pfam" id="PF06480">
    <property type="entry name" value="FtsH_ext"/>
    <property type="match status" value="1"/>
</dbReference>
<feature type="domain" description="AAA+ ATPase" evidence="13">
    <location>
        <begin position="246"/>
        <end position="386"/>
    </location>
</feature>
<keyword evidence="9 10" id="KW-0482">Metalloprotease</keyword>
<dbReference type="Gene3D" id="1.10.8.60">
    <property type="match status" value="1"/>
</dbReference>
<dbReference type="SUPFAM" id="SSF140990">
    <property type="entry name" value="FtsH protease domain-like"/>
    <property type="match status" value="1"/>
</dbReference>
<dbReference type="FunFam" id="1.10.8.60:FF:000019">
    <property type="entry name" value="AFG3-like AAA ATPase 2"/>
    <property type="match status" value="1"/>
</dbReference>
<dbReference type="InterPro" id="IPR003960">
    <property type="entry name" value="ATPase_AAA_CS"/>
</dbReference>
<dbReference type="InterPro" id="IPR003959">
    <property type="entry name" value="ATPase_AAA_core"/>
</dbReference>
<dbReference type="RefSeq" id="WP_183766648.1">
    <property type="nucleotide sequence ID" value="NZ_BMHZ01000003.1"/>
</dbReference>
<name>A0A7W6P6V3_9SPHI</name>
<dbReference type="PANTHER" id="PTHR43655">
    <property type="entry name" value="ATP-DEPENDENT PROTEASE"/>
    <property type="match status" value="1"/>
</dbReference>
<sequence length="671" mass="73993">MNDNQNTNEKQGKRIPNIPKKPQKGSKFNIFWVYAAIIIAIIAAQFLFTTDGGKEVTYQKFEQQMLLKGDVQKVVAYKSDDLVRVEVYIKKDSLKKPIYNAYKSNSTFNVNANNGPIVFFNAGTMDGLDKQLADSQKDLPANQPRVLAEKTSRSNPLASWFLSIILPVLLLIGFWIFMMRRMGGGAGGGGQIFSIGKSKATLFDKESQVNITFNDVAGLEEAKTEVMEIVDFLKNPKKYTDLGGKIPKGALLVGSPGTGKTLLAKAVAGEAQVPFFSLSGSDFVEMFVGVGASRVRDLFKQAKDKSPCIIFIDEIDAIGRARGKNGVMGGNDERENTLNQLLVEMDGFGTNTHVIILAATNRADVLDKALLRAGRFDRQIYVDLPDVIERKQIFEVHIAPLKKSEELDTEFLAKQTPGFSGADIANVCNEAALIAARKNKSAVDKQDFLDAVDRIVGGLEKKNKIITPSEKRAIAIHEAGHATVSWLLEHAAPLVKVTIVPRGQSLGAAWYLPEERLIVRPHQMLDEMCATMGGRAAEKVMFDTISTGALSDLEKVNKQARAMVTIYGLNEKLGNITYYDSSGQNEYNFSKPYSEDTALTIDKEISALIEGQYQRAIKLLEENKDKLIQLADILIEKEVLFKDDLEVIFGKRLFENQAESGTPGHITPVEA</sequence>
<evidence type="ECO:0000256" key="5">
    <source>
        <dbReference type="ARBA" id="ARBA00022741"/>
    </source>
</evidence>
<keyword evidence="8 10" id="KW-0067">ATP-binding</keyword>
<evidence type="ECO:0000256" key="11">
    <source>
        <dbReference type="RuleBase" id="RU003651"/>
    </source>
</evidence>
<comment type="similarity">
    <text evidence="1 10">In the C-terminal section; belongs to the peptidase M41 family.</text>
</comment>
<gene>
    <name evidence="10 14" type="primary">ftsH</name>
    <name evidence="14" type="ORF">GCM10007422_33130</name>
    <name evidence="15" type="ORF">GGQ60_003561</name>
</gene>
<evidence type="ECO:0000256" key="2">
    <source>
        <dbReference type="ARBA" id="ARBA00010550"/>
    </source>
</evidence>